<dbReference type="EMBL" id="LAZR01041873">
    <property type="protein sequence ID" value="KKL10905.1"/>
    <property type="molecule type" value="Genomic_DNA"/>
</dbReference>
<keyword evidence="1" id="KW-0472">Membrane</keyword>
<keyword evidence="1" id="KW-0812">Transmembrane</keyword>
<reference evidence="2" key="1">
    <citation type="journal article" date="2015" name="Nature">
        <title>Complex archaea that bridge the gap between prokaryotes and eukaryotes.</title>
        <authorList>
            <person name="Spang A."/>
            <person name="Saw J.H."/>
            <person name="Jorgensen S.L."/>
            <person name="Zaremba-Niedzwiedzka K."/>
            <person name="Martijn J."/>
            <person name="Lind A.E."/>
            <person name="van Eijk R."/>
            <person name="Schleper C."/>
            <person name="Guy L."/>
            <person name="Ettema T.J."/>
        </authorList>
    </citation>
    <scope>NUCLEOTIDE SEQUENCE</scope>
</reference>
<feature type="transmembrane region" description="Helical" evidence="1">
    <location>
        <begin position="6"/>
        <end position="22"/>
    </location>
</feature>
<keyword evidence="1" id="KW-1133">Transmembrane helix</keyword>
<accession>A0A0F9ANE9</accession>
<evidence type="ECO:0000313" key="2">
    <source>
        <dbReference type="EMBL" id="KKL10905.1"/>
    </source>
</evidence>
<feature type="non-terminal residue" evidence="2">
    <location>
        <position position="51"/>
    </location>
</feature>
<sequence length="51" mass="6104">MEIVILSVIVIVLMGFLFYVIYDNLKERKRLELYIMKMENPIIGRSVEDKK</sequence>
<organism evidence="2">
    <name type="scientific">marine sediment metagenome</name>
    <dbReference type="NCBI Taxonomy" id="412755"/>
    <lineage>
        <taxon>unclassified sequences</taxon>
        <taxon>metagenomes</taxon>
        <taxon>ecological metagenomes</taxon>
    </lineage>
</organism>
<comment type="caution">
    <text evidence="2">The sequence shown here is derived from an EMBL/GenBank/DDBJ whole genome shotgun (WGS) entry which is preliminary data.</text>
</comment>
<name>A0A0F9ANE9_9ZZZZ</name>
<dbReference type="AlphaFoldDB" id="A0A0F9ANE9"/>
<gene>
    <name evidence="2" type="ORF">LCGC14_2551160</name>
</gene>
<proteinExistence type="predicted"/>
<protein>
    <submittedName>
        <fullName evidence="2">Uncharacterized protein</fullName>
    </submittedName>
</protein>
<evidence type="ECO:0000256" key="1">
    <source>
        <dbReference type="SAM" id="Phobius"/>
    </source>
</evidence>